<sequence length="868" mass="93965">MASNNDAITQWPPASPKDVLRLTPKKPLTNPHHSSPLRRATAVSPSPRSRRPLPADEDEDSDATTSDEDEEALQLQLKAIEMKLKLKRLQKEKKRKALAAAAAGNGGNSNPISSQQSGRVTPPPPPSRPAFEPDVQVPVSPSPRKKMMPISDTNPPQSPSRVLLGIDKGLRARDISLKRAPGMTNLIAEPPRKPQFTSSTSSALHNITKDNPFAPKSSRSTITPAAPVEQVKTFSERIAEQRAGITAKEARARENEKLRSKGWNVDSSDAASTVSSTMGTDSATLAPSRAPSVASHRPSSSQQNIGSRLQPPRSTSTASTVVAAEPPKPSGSSSISGPSDPMSVGQEPSDLGAGFDSFSSLHLSRRSIPHTTLSRHLQEKELFQLPRLLKTVHSPEYDPPDVPGDWVVFGIVSSKSEPRDVAREGGGKYIVMQLTDLKWELDLFFFGSTFQKYYRIPVGTVLAILNPNIMKPRNQDSGKFSLTLSDSNDDASSILEIGHSRDLGACKARKRDGKECGVWVDKRRTEYCDFHVEQTVAKNRAGRMELNTMGKLYSPPKNKGGMRPKRNWLRGGKQEREDGLLPLGGTGVVPDLPVRAGGGGGNVYVSAGFSTARLIDGGEKTGDLNWQREKEERVRRVLARREKEREVTKGLLAVGNSNTGMEYLKANLEDEGKVVMGGQRAMENAGKSIGKGQTVQEVRSKALEEFRKGMAAVKASDVSLSPVKSKRKAADRKSGSPEAGPGKMGGTDDERAVKRTRKADEGPVGWAQRDVKKHLERNAALTTGGGLKQTRLEFGRANSRSRSRSKSPPKGDGAMGYEREASPTKSNIKSVAGGGRPRRDSKTVTFAPTPDRGVVDDDSDDDLEILGM</sequence>
<evidence type="ECO:0000259" key="10">
    <source>
        <dbReference type="Pfam" id="PF22379"/>
    </source>
</evidence>
<feature type="region of interest" description="Disordered" evidence="8">
    <location>
        <begin position="241"/>
        <end position="351"/>
    </location>
</feature>
<feature type="region of interest" description="Disordered" evidence="8">
    <location>
        <begin position="1"/>
        <end position="72"/>
    </location>
</feature>
<evidence type="ECO:0000256" key="2">
    <source>
        <dbReference type="ARBA" id="ARBA00009679"/>
    </source>
</evidence>
<feature type="compositionally biased region" description="Polar residues" evidence="8">
    <location>
        <begin position="297"/>
        <end position="320"/>
    </location>
</feature>
<dbReference type="GeneID" id="93586967"/>
<dbReference type="AlphaFoldDB" id="A0A437A5R7"/>
<reference evidence="11 12" key="1">
    <citation type="submission" date="2019-01" db="EMBL/GenBank/DDBJ databases">
        <title>Intercellular communication is required for trap formation in the nematode-trapping fungus Duddingtonia flagrans.</title>
        <authorList>
            <person name="Youssar L."/>
            <person name="Wernet V."/>
            <person name="Hensel N."/>
            <person name="Hildebrandt H.-G."/>
            <person name="Fischer R."/>
        </authorList>
    </citation>
    <scope>NUCLEOTIDE SEQUENCE [LARGE SCALE GENOMIC DNA]</scope>
    <source>
        <strain evidence="11 12">CBS H-5679</strain>
    </source>
</reference>
<evidence type="ECO:0000256" key="7">
    <source>
        <dbReference type="ARBA" id="ARBA00023242"/>
    </source>
</evidence>
<feature type="region of interest" description="Disordered" evidence="8">
    <location>
        <begin position="711"/>
        <end position="868"/>
    </location>
</feature>
<protein>
    <submittedName>
        <fullName evidence="11">Uncharacterized protein</fullName>
    </submittedName>
</protein>
<evidence type="ECO:0000256" key="1">
    <source>
        <dbReference type="ARBA" id="ARBA00004123"/>
    </source>
</evidence>
<dbReference type="SUPFAM" id="SSF50249">
    <property type="entry name" value="Nucleic acid-binding proteins"/>
    <property type="match status" value="1"/>
</dbReference>
<dbReference type="OrthoDB" id="273123at2759"/>
<name>A0A437A5R7_ARTFL</name>
<dbReference type="InterPro" id="IPR040184">
    <property type="entry name" value="Mcm10"/>
</dbReference>
<feature type="region of interest" description="Disordered" evidence="8">
    <location>
        <begin position="185"/>
        <end position="228"/>
    </location>
</feature>
<feature type="compositionally biased region" description="Polar residues" evidence="8">
    <location>
        <begin position="195"/>
        <end position="205"/>
    </location>
</feature>
<evidence type="ECO:0000256" key="5">
    <source>
        <dbReference type="ARBA" id="ARBA00022771"/>
    </source>
</evidence>
<evidence type="ECO:0000256" key="8">
    <source>
        <dbReference type="SAM" id="MobiDB-lite"/>
    </source>
</evidence>
<dbReference type="InterPro" id="IPR015408">
    <property type="entry name" value="Znf_Mcm10/DnaG"/>
</dbReference>
<comment type="similarity">
    <text evidence="2">Belongs to the MCM10 family.</text>
</comment>
<dbReference type="PANTHER" id="PTHR13454:SF11">
    <property type="entry name" value="PROTEIN MCM10 HOMOLOG"/>
    <property type="match status" value="1"/>
</dbReference>
<dbReference type="GO" id="GO:0008270">
    <property type="term" value="F:zinc ion binding"/>
    <property type="evidence" value="ECO:0007669"/>
    <property type="project" value="UniProtKB-KW"/>
</dbReference>
<keyword evidence="5" id="KW-0863">Zinc-finger</keyword>
<dbReference type="Pfam" id="PF09329">
    <property type="entry name" value="zf-primase"/>
    <property type="match status" value="1"/>
</dbReference>
<feature type="compositionally biased region" description="Low complexity" evidence="8">
    <location>
        <begin position="265"/>
        <end position="277"/>
    </location>
</feature>
<feature type="compositionally biased region" description="Low complexity" evidence="8">
    <location>
        <begin position="330"/>
        <end position="343"/>
    </location>
</feature>
<keyword evidence="12" id="KW-1185">Reference proteome</keyword>
<feature type="domain" description="Zinc finger Mcm10/DnaG-type" evidence="9">
    <location>
        <begin position="498"/>
        <end position="543"/>
    </location>
</feature>
<keyword evidence="4" id="KW-0479">Metal-binding</keyword>
<dbReference type="RefSeq" id="XP_067491921.1">
    <property type="nucleotide sequence ID" value="XM_067633787.1"/>
</dbReference>
<evidence type="ECO:0000256" key="4">
    <source>
        <dbReference type="ARBA" id="ARBA00022723"/>
    </source>
</evidence>
<feature type="compositionally biased region" description="Acidic residues" evidence="8">
    <location>
        <begin position="55"/>
        <end position="72"/>
    </location>
</feature>
<dbReference type="Proteomes" id="UP000283090">
    <property type="component" value="Unassembled WGS sequence"/>
</dbReference>
<dbReference type="GO" id="GO:0043596">
    <property type="term" value="C:nuclear replication fork"/>
    <property type="evidence" value="ECO:0007669"/>
    <property type="project" value="TreeGrafter"/>
</dbReference>
<feature type="region of interest" description="Disordered" evidence="8">
    <location>
        <begin position="91"/>
        <end position="162"/>
    </location>
</feature>
<feature type="compositionally biased region" description="Basic and acidic residues" evidence="8">
    <location>
        <begin position="746"/>
        <end position="761"/>
    </location>
</feature>
<evidence type="ECO:0000313" key="11">
    <source>
        <dbReference type="EMBL" id="RVD86377.1"/>
    </source>
</evidence>
<organism evidence="11 12">
    <name type="scientific">Arthrobotrys flagrans</name>
    <name type="common">Nematode-trapping fungus</name>
    <name type="synonym">Trichothecium flagrans</name>
    <dbReference type="NCBI Taxonomy" id="97331"/>
    <lineage>
        <taxon>Eukaryota</taxon>
        <taxon>Fungi</taxon>
        <taxon>Dikarya</taxon>
        <taxon>Ascomycota</taxon>
        <taxon>Pezizomycotina</taxon>
        <taxon>Orbiliomycetes</taxon>
        <taxon>Orbiliales</taxon>
        <taxon>Orbiliaceae</taxon>
        <taxon>Arthrobotrys</taxon>
    </lineage>
</organism>
<dbReference type="InterPro" id="IPR055065">
    <property type="entry name" value="OB_MCM10"/>
</dbReference>
<accession>A0A437A5R7</accession>
<comment type="subcellular location">
    <subcellularLocation>
        <location evidence="1">Nucleus</location>
    </subcellularLocation>
</comment>
<dbReference type="PANTHER" id="PTHR13454">
    <property type="entry name" value="PROTEIN MCM10 HOMOLOG"/>
    <property type="match status" value="1"/>
</dbReference>
<dbReference type="GO" id="GO:0006270">
    <property type="term" value="P:DNA replication initiation"/>
    <property type="evidence" value="ECO:0007669"/>
    <property type="project" value="InterPro"/>
</dbReference>
<dbReference type="Gene3D" id="2.40.50.140">
    <property type="entry name" value="Nucleic acid-binding proteins"/>
    <property type="match status" value="1"/>
</dbReference>
<feature type="compositionally biased region" description="Polar residues" evidence="8">
    <location>
        <begin position="108"/>
        <end position="119"/>
    </location>
</feature>
<dbReference type="EMBL" id="SAEB01000006">
    <property type="protein sequence ID" value="RVD86377.1"/>
    <property type="molecule type" value="Genomic_DNA"/>
</dbReference>
<evidence type="ECO:0000313" key="12">
    <source>
        <dbReference type="Proteomes" id="UP000283090"/>
    </source>
</evidence>
<keyword evidence="6" id="KW-0862">Zinc</keyword>
<feature type="compositionally biased region" description="Basic and acidic residues" evidence="8">
    <location>
        <begin position="248"/>
        <end position="259"/>
    </location>
</feature>
<proteinExistence type="inferred from homology"/>
<comment type="caution">
    <text evidence="11">The sequence shown here is derived from an EMBL/GenBank/DDBJ whole genome shotgun (WGS) entry which is preliminary data.</text>
</comment>
<dbReference type="Pfam" id="PF22379">
    <property type="entry name" value="OB_MCM10"/>
    <property type="match status" value="1"/>
</dbReference>
<evidence type="ECO:0000259" key="9">
    <source>
        <dbReference type="Pfam" id="PF09329"/>
    </source>
</evidence>
<dbReference type="InterPro" id="IPR012340">
    <property type="entry name" value="NA-bd_OB-fold"/>
</dbReference>
<feature type="compositionally biased region" description="Acidic residues" evidence="8">
    <location>
        <begin position="856"/>
        <end position="868"/>
    </location>
</feature>
<dbReference type="GO" id="GO:0003688">
    <property type="term" value="F:DNA replication origin binding"/>
    <property type="evidence" value="ECO:0007669"/>
    <property type="project" value="TreeGrafter"/>
</dbReference>
<evidence type="ECO:0000256" key="6">
    <source>
        <dbReference type="ARBA" id="ARBA00022833"/>
    </source>
</evidence>
<feature type="domain" description="MCM10 OB-fold" evidence="10">
    <location>
        <begin position="358"/>
        <end position="486"/>
    </location>
</feature>
<keyword evidence="7" id="KW-0539">Nucleus</keyword>
<dbReference type="FunFam" id="2.40.50.140:FF:000174">
    <property type="entry name" value="DNA replication licensing factor mcm10"/>
    <property type="match status" value="1"/>
</dbReference>
<dbReference type="VEuPathDB" id="FungiDB:DFL_004656"/>
<dbReference type="GO" id="GO:0003697">
    <property type="term" value="F:single-stranded DNA binding"/>
    <property type="evidence" value="ECO:0007669"/>
    <property type="project" value="InterPro"/>
</dbReference>
<evidence type="ECO:0000256" key="3">
    <source>
        <dbReference type="ARBA" id="ARBA00022705"/>
    </source>
</evidence>
<dbReference type="STRING" id="97331.A0A437A5R7"/>
<keyword evidence="3" id="KW-0235">DNA replication</keyword>
<gene>
    <name evidence="11" type="ORF">DFL_004656</name>
</gene>